<dbReference type="KEGG" id="csty:KN1_02540"/>
<dbReference type="GO" id="GO:0022857">
    <property type="term" value="F:transmembrane transporter activity"/>
    <property type="evidence" value="ECO:0007669"/>
    <property type="project" value="InterPro"/>
</dbReference>
<feature type="transmembrane region" description="Helical" evidence="7">
    <location>
        <begin position="427"/>
        <end position="449"/>
    </location>
</feature>
<evidence type="ECO:0000256" key="1">
    <source>
        <dbReference type="ARBA" id="ARBA00004141"/>
    </source>
</evidence>
<proteinExistence type="inferred from homology"/>
<evidence type="ECO:0000256" key="2">
    <source>
        <dbReference type="ARBA" id="ARBA00006434"/>
    </source>
</evidence>
<dbReference type="GO" id="GO:0005886">
    <property type="term" value="C:plasma membrane"/>
    <property type="evidence" value="ECO:0007669"/>
    <property type="project" value="TreeGrafter"/>
</dbReference>
<dbReference type="EMBL" id="AP024597">
    <property type="protein sequence ID" value="BCU68957.1"/>
    <property type="molecule type" value="Genomic_DNA"/>
</dbReference>
<evidence type="ECO:0000256" key="3">
    <source>
        <dbReference type="ARBA" id="ARBA00022448"/>
    </source>
</evidence>
<evidence type="ECO:0000313" key="9">
    <source>
        <dbReference type="Proteomes" id="UP000825123"/>
    </source>
</evidence>
<dbReference type="PANTHER" id="PTHR48086:SF8">
    <property type="entry name" value="MONOCARBOXYLIC ACID PERMEASE"/>
    <property type="match status" value="1"/>
</dbReference>
<feature type="transmembrane region" description="Helical" evidence="7">
    <location>
        <begin position="309"/>
        <end position="335"/>
    </location>
</feature>
<feature type="transmembrane region" description="Helical" evidence="7">
    <location>
        <begin position="209"/>
        <end position="229"/>
    </location>
</feature>
<dbReference type="InterPro" id="IPR050277">
    <property type="entry name" value="Sodium:Solute_Symporter"/>
</dbReference>
<name>A0A8D5ZI42_9CREN</name>
<dbReference type="Gene3D" id="1.20.1730.10">
    <property type="entry name" value="Sodium/glucose cotransporter"/>
    <property type="match status" value="1"/>
</dbReference>
<evidence type="ECO:0000256" key="5">
    <source>
        <dbReference type="ARBA" id="ARBA00022989"/>
    </source>
</evidence>
<gene>
    <name evidence="8" type="ORF">KN1_02540</name>
</gene>
<evidence type="ECO:0000256" key="7">
    <source>
        <dbReference type="SAM" id="Phobius"/>
    </source>
</evidence>
<dbReference type="Proteomes" id="UP000825123">
    <property type="component" value="Chromosome"/>
</dbReference>
<dbReference type="InterPro" id="IPR038377">
    <property type="entry name" value="Na/Glc_symporter_sf"/>
</dbReference>
<feature type="transmembrane region" description="Helical" evidence="7">
    <location>
        <begin position="128"/>
        <end position="147"/>
    </location>
</feature>
<reference evidence="8 9" key="1">
    <citation type="submission" date="2021-04" db="EMBL/GenBank/DDBJ databases">
        <title>Complete genome sequence of Stygiolobus sp. KN-1.</title>
        <authorList>
            <person name="Nakamura K."/>
            <person name="Sakai H."/>
            <person name="Kurosawa N."/>
        </authorList>
    </citation>
    <scope>NUCLEOTIDE SEQUENCE [LARGE SCALE GENOMIC DNA]</scope>
    <source>
        <strain evidence="8 9">KN-1</strain>
    </source>
</reference>
<feature type="transmembrane region" description="Helical" evidence="7">
    <location>
        <begin position="7"/>
        <end position="30"/>
    </location>
</feature>
<protein>
    <submittedName>
        <fullName evidence="8">Sodium:solute symporter</fullName>
    </submittedName>
</protein>
<feature type="transmembrane region" description="Helical" evidence="7">
    <location>
        <begin position="461"/>
        <end position="481"/>
    </location>
</feature>
<feature type="transmembrane region" description="Helical" evidence="7">
    <location>
        <begin position="179"/>
        <end position="197"/>
    </location>
</feature>
<feature type="transmembrane region" description="Helical" evidence="7">
    <location>
        <begin position="267"/>
        <end position="288"/>
    </location>
</feature>
<keyword evidence="4 7" id="KW-0812">Transmembrane</keyword>
<keyword evidence="6 7" id="KW-0472">Membrane</keyword>
<evidence type="ECO:0000256" key="6">
    <source>
        <dbReference type="ARBA" id="ARBA00023136"/>
    </source>
</evidence>
<feature type="transmembrane region" description="Helical" evidence="7">
    <location>
        <begin position="50"/>
        <end position="70"/>
    </location>
</feature>
<feature type="transmembrane region" description="Helical" evidence="7">
    <location>
        <begin position="355"/>
        <end position="382"/>
    </location>
</feature>
<keyword evidence="5 7" id="KW-1133">Transmembrane helix</keyword>
<keyword evidence="3" id="KW-0813">Transport</keyword>
<keyword evidence="9" id="KW-1185">Reference proteome</keyword>
<feature type="transmembrane region" description="Helical" evidence="7">
    <location>
        <begin position="493"/>
        <end position="515"/>
    </location>
</feature>
<dbReference type="InterPro" id="IPR001734">
    <property type="entry name" value="Na/solute_symporter"/>
</dbReference>
<comment type="subcellular location">
    <subcellularLocation>
        <location evidence="1">Membrane</location>
        <topology evidence="1">Multi-pass membrane protein</topology>
    </subcellularLocation>
</comment>
<dbReference type="PROSITE" id="PS50283">
    <property type="entry name" value="NA_SOLUT_SYMP_3"/>
    <property type="match status" value="1"/>
</dbReference>
<feature type="transmembrane region" description="Helical" evidence="7">
    <location>
        <begin position="82"/>
        <end position="108"/>
    </location>
</feature>
<evidence type="ECO:0000256" key="4">
    <source>
        <dbReference type="ARBA" id="ARBA00022692"/>
    </source>
</evidence>
<accession>A0A8D5ZI42</accession>
<sequence>MAQGLNIDYVTLATFLALFAVFAFLGFYGAKWRKGDLSKLDEWGLGGRRLGWLVVWFLLGADLFTAYTFIAVPSAFLAKGAIYWFAVPYVAWGFGVALLTMPRLWTVAKNKGYVTASDFVKGRFNNRALAIAVALTGVVAELPYIALQIVGMEAVLAVLLIGLGVSPHATVMGLSVTDISLILAFIVLAAFTITSGLRGAALSGIFKDVLVWITVIAVALYIPLIHGGYGAALSAAQTYFSHPPADFNKVVALKSPLGYTVLPSQLYAAYFSLALGSAFALYLYPHAINGSLSSEDKEKLKLSTSLMPIYGIGLALITLFGILVYLVPAALNLVITTRNGSLVVPALVAASMPDWFVGLAFLAIFIGGLVPAAIMAIGVANLLTRNVIGEFTKLSPTSEAKLAKILSTVFKFVALAFVFVVPPTYAIQLQLLGGILISQTLPAVFIGLFTDKLEGNSTLAGWAVGMGSGIYLTLLANHFSALTTSFFSTPLGLIYIALIALGLNLAVTVVGTLIARALGWRPTSAITAQDLEVEAPSPATKQK</sequence>
<dbReference type="PANTHER" id="PTHR48086">
    <property type="entry name" value="SODIUM/PROLINE SYMPORTER-RELATED"/>
    <property type="match status" value="1"/>
</dbReference>
<evidence type="ECO:0000313" key="8">
    <source>
        <dbReference type="EMBL" id="BCU68957.1"/>
    </source>
</evidence>
<organism evidence="8 9">
    <name type="scientific">Stygiolobus caldivivus</name>
    <dbReference type="NCBI Taxonomy" id="2824673"/>
    <lineage>
        <taxon>Archaea</taxon>
        <taxon>Thermoproteota</taxon>
        <taxon>Thermoprotei</taxon>
        <taxon>Sulfolobales</taxon>
        <taxon>Sulfolobaceae</taxon>
        <taxon>Stygiolobus</taxon>
    </lineage>
</organism>
<dbReference type="GeneID" id="66162006"/>
<feature type="transmembrane region" description="Helical" evidence="7">
    <location>
        <begin position="402"/>
        <end position="421"/>
    </location>
</feature>
<dbReference type="AlphaFoldDB" id="A0A8D5ZI42"/>
<dbReference type="RefSeq" id="WP_221288945.1">
    <property type="nucleotide sequence ID" value="NZ_AP024597.1"/>
</dbReference>
<comment type="similarity">
    <text evidence="2">Belongs to the sodium:solute symporter (SSF) (TC 2.A.21) family.</text>
</comment>